<dbReference type="AlphaFoldDB" id="Q7UX03"/>
<protein>
    <submittedName>
        <fullName evidence="1">Uncharacterized protein</fullName>
    </submittedName>
</protein>
<gene>
    <name evidence="1" type="ordered locus">RB1649</name>
</gene>
<proteinExistence type="predicted"/>
<dbReference type="KEGG" id="rba:RB1649"/>
<evidence type="ECO:0000313" key="1">
    <source>
        <dbReference type="EMBL" id="CAD72209.1"/>
    </source>
</evidence>
<accession>Q7UX03</accession>
<organism evidence="1 2">
    <name type="scientific">Rhodopirellula baltica (strain DSM 10527 / NCIMB 13988 / SH1)</name>
    <dbReference type="NCBI Taxonomy" id="243090"/>
    <lineage>
        <taxon>Bacteria</taxon>
        <taxon>Pseudomonadati</taxon>
        <taxon>Planctomycetota</taxon>
        <taxon>Planctomycetia</taxon>
        <taxon>Pirellulales</taxon>
        <taxon>Pirellulaceae</taxon>
        <taxon>Rhodopirellula</taxon>
    </lineage>
</organism>
<dbReference type="EnsemblBacteria" id="CAD72209">
    <property type="protein sequence ID" value="CAD72209"/>
    <property type="gene ID" value="RB1649"/>
</dbReference>
<sequence>MPPGRLPVLRSEKGGRQVGLIRSIPVETFIQMACRSETGSVLRSFKMRNIATSF</sequence>
<evidence type="ECO:0000313" key="2">
    <source>
        <dbReference type="Proteomes" id="UP000001025"/>
    </source>
</evidence>
<keyword evidence="2" id="KW-1185">Reference proteome</keyword>
<dbReference type="PATRIC" id="fig|243090.15.peg.773"/>
<dbReference type="STRING" id="243090.RB1649"/>
<dbReference type="EMBL" id="BX294135">
    <property type="protein sequence ID" value="CAD72209.1"/>
    <property type="molecule type" value="Genomic_DNA"/>
</dbReference>
<dbReference type="Proteomes" id="UP000001025">
    <property type="component" value="Chromosome"/>
</dbReference>
<name>Q7UX03_RHOBA</name>
<dbReference type="HOGENOM" id="CLU_3047363_0_0_0"/>
<reference evidence="1 2" key="1">
    <citation type="journal article" date="2003" name="Proc. Natl. Acad. Sci. U.S.A.">
        <title>Complete genome sequence of the marine planctomycete Pirellula sp. strain 1.</title>
        <authorList>
            <person name="Gloeckner F.O."/>
            <person name="Kube M."/>
            <person name="Bauer M."/>
            <person name="Teeling H."/>
            <person name="Lombardot T."/>
            <person name="Ludwig W."/>
            <person name="Gade D."/>
            <person name="Beck A."/>
            <person name="Borzym K."/>
            <person name="Heitmann K."/>
            <person name="Rabus R."/>
            <person name="Schlesner H."/>
            <person name="Amann R."/>
            <person name="Reinhardt R."/>
        </authorList>
    </citation>
    <scope>NUCLEOTIDE SEQUENCE [LARGE SCALE GENOMIC DNA]</scope>
    <source>
        <strain evidence="2">DSM 10527 / NCIMB 13988 / SH1</strain>
    </source>
</reference>
<dbReference type="InParanoid" id="Q7UX03"/>